<proteinExistence type="predicted"/>
<evidence type="ECO:0000256" key="2">
    <source>
        <dbReference type="ARBA" id="ARBA00022737"/>
    </source>
</evidence>
<feature type="domain" description="C3H1-type" evidence="8">
    <location>
        <begin position="286"/>
        <end position="313"/>
    </location>
</feature>
<keyword evidence="3 6" id="KW-0863">Zinc-finger</keyword>
<protein>
    <recommendedName>
        <fullName evidence="8">C3H1-type domain-containing protein</fullName>
    </recommendedName>
</protein>
<dbReference type="GO" id="GO:0010468">
    <property type="term" value="P:regulation of gene expression"/>
    <property type="evidence" value="ECO:0007669"/>
    <property type="project" value="UniProtKB-ARBA"/>
</dbReference>
<accession>A0A8T2R9B2</accession>
<dbReference type="AlphaFoldDB" id="A0A8T2R9B2"/>
<dbReference type="Proteomes" id="UP000825935">
    <property type="component" value="Chromosome 29"/>
</dbReference>
<sequence length="320" mass="33903">MESLVPPHKKSRPDLNSNGSSLTSSFSIHASAEKDSTGTNAANKSKACLKFFSTAGCPYGDDCHFLHYLPGGLASLGLPQTAKMPAGGGMGLRKETLTRAGVTMPTMLPMRSQEQGSIPFGFKSRLCSNFEAPGGCRFGSKCNFAHGAQELRLPRASADANLKSIDRFQSSLGGLLEDKIPHRRQREPTPPGLMGASAFGAMSTAKVCIDASLAGIIIGKGGVNAKAISRASGAKLVIRDHESDSNLKNVEMEGSLDQIKLASSMVQELLANKEVLPAKASLAPQNYKSKLCENFSKGNCKYGDRCHFAHGQSELQTAPS</sequence>
<dbReference type="GO" id="GO:0008270">
    <property type="term" value="F:zinc ion binding"/>
    <property type="evidence" value="ECO:0007669"/>
    <property type="project" value="UniProtKB-KW"/>
</dbReference>
<feature type="region of interest" description="Disordered" evidence="7">
    <location>
        <begin position="1"/>
        <end position="22"/>
    </location>
</feature>
<organism evidence="9 10">
    <name type="scientific">Ceratopteris richardii</name>
    <name type="common">Triangle waterfern</name>
    <dbReference type="NCBI Taxonomy" id="49495"/>
    <lineage>
        <taxon>Eukaryota</taxon>
        <taxon>Viridiplantae</taxon>
        <taxon>Streptophyta</taxon>
        <taxon>Embryophyta</taxon>
        <taxon>Tracheophyta</taxon>
        <taxon>Polypodiopsida</taxon>
        <taxon>Polypodiidae</taxon>
        <taxon>Polypodiales</taxon>
        <taxon>Pteridineae</taxon>
        <taxon>Pteridaceae</taxon>
        <taxon>Parkerioideae</taxon>
        <taxon>Ceratopteris</taxon>
    </lineage>
</organism>
<evidence type="ECO:0000256" key="4">
    <source>
        <dbReference type="ARBA" id="ARBA00022833"/>
    </source>
</evidence>
<keyword evidence="5" id="KW-0694">RNA-binding</keyword>
<dbReference type="Pfam" id="PF00013">
    <property type="entry name" value="KH_1"/>
    <property type="match status" value="1"/>
</dbReference>
<name>A0A8T2R9B2_CERRI</name>
<feature type="zinc finger region" description="C3H1-type" evidence="6">
    <location>
        <begin position="42"/>
        <end position="70"/>
    </location>
</feature>
<evidence type="ECO:0000256" key="7">
    <source>
        <dbReference type="SAM" id="MobiDB-lite"/>
    </source>
</evidence>
<keyword evidence="4 6" id="KW-0862">Zinc</keyword>
<keyword evidence="1 6" id="KW-0479">Metal-binding</keyword>
<evidence type="ECO:0000256" key="5">
    <source>
        <dbReference type="PROSITE-ProRule" id="PRU00117"/>
    </source>
</evidence>
<dbReference type="InterPro" id="IPR004087">
    <property type="entry name" value="KH_dom"/>
</dbReference>
<evidence type="ECO:0000256" key="6">
    <source>
        <dbReference type="PROSITE-ProRule" id="PRU00723"/>
    </source>
</evidence>
<feature type="domain" description="C3H1-type" evidence="8">
    <location>
        <begin position="42"/>
        <end position="70"/>
    </location>
</feature>
<dbReference type="PANTHER" id="PTHR12547">
    <property type="entry name" value="CCCH ZINC FINGER/TIS11-RELATED"/>
    <property type="match status" value="1"/>
</dbReference>
<dbReference type="SMART" id="SM00356">
    <property type="entry name" value="ZnF_C3H1"/>
    <property type="match status" value="3"/>
</dbReference>
<dbReference type="Gene3D" id="3.30.1370.10">
    <property type="entry name" value="K Homology domain, type 1"/>
    <property type="match status" value="1"/>
</dbReference>
<evidence type="ECO:0000313" key="9">
    <source>
        <dbReference type="EMBL" id="KAH7292334.1"/>
    </source>
</evidence>
<dbReference type="InterPro" id="IPR036855">
    <property type="entry name" value="Znf_CCCH_sf"/>
</dbReference>
<feature type="zinc finger region" description="C3H1-type" evidence="6">
    <location>
        <begin position="121"/>
        <end position="149"/>
    </location>
</feature>
<dbReference type="SUPFAM" id="SSF54791">
    <property type="entry name" value="Eukaryotic type KH-domain (KH-domain type I)"/>
    <property type="match status" value="1"/>
</dbReference>
<dbReference type="PROSITE" id="PS50084">
    <property type="entry name" value="KH_TYPE_1"/>
    <property type="match status" value="1"/>
</dbReference>
<feature type="domain" description="C3H1-type" evidence="8">
    <location>
        <begin position="121"/>
        <end position="149"/>
    </location>
</feature>
<feature type="zinc finger region" description="C3H1-type" evidence="6">
    <location>
        <begin position="286"/>
        <end position="313"/>
    </location>
</feature>
<dbReference type="OrthoDB" id="410307at2759"/>
<dbReference type="InterPro" id="IPR045877">
    <property type="entry name" value="ZFP36-like"/>
</dbReference>
<dbReference type="FunFam" id="4.10.1000.10:FF:000003">
    <property type="entry name" value="Zinc finger CCCH domain-containing protein"/>
    <property type="match status" value="2"/>
</dbReference>
<dbReference type="EMBL" id="CM035434">
    <property type="protein sequence ID" value="KAH7292334.1"/>
    <property type="molecule type" value="Genomic_DNA"/>
</dbReference>
<dbReference type="Pfam" id="PF00642">
    <property type="entry name" value="zf-CCCH"/>
    <property type="match status" value="2"/>
</dbReference>
<dbReference type="InterPro" id="IPR036612">
    <property type="entry name" value="KH_dom_type_1_sf"/>
</dbReference>
<evidence type="ECO:0000256" key="1">
    <source>
        <dbReference type="ARBA" id="ARBA00022723"/>
    </source>
</evidence>
<gene>
    <name evidence="9" type="ORF">KP509_29G062500</name>
</gene>
<evidence type="ECO:0000256" key="3">
    <source>
        <dbReference type="ARBA" id="ARBA00022771"/>
    </source>
</evidence>
<dbReference type="GO" id="GO:0051252">
    <property type="term" value="P:regulation of RNA metabolic process"/>
    <property type="evidence" value="ECO:0007669"/>
    <property type="project" value="UniProtKB-ARBA"/>
</dbReference>
<dbReference type="InterPro" id="IPR000571">
    <property type="entry name" value="Znf_CCCH"/>
</dbReference>
<dbReference type="Pfam" id="PF14608">
    <property type="entry name" value="zf-CCCH_2"/>
    <property type="match status" value="1"/>
</dbReference>
<dbReference type="SUPFAM" id="SSF90229">
    <property type="entry name" value="CCCH zinc finger"/>
    <property type="match status" value="3"/>
</dbReference>
<dbReference type="PROSITE" id="PS50103">
    <property type="entry name" value="ZF_C3H1"/>
    <property type="match status" value="3"/>
</dbReference>
<keyword evidence="2" id="KW-0677">Repeat</keyword>
<dbReference type="PANTHER" id="PTHR12547:SF184">
    <property type="entry name" value="CCCH-TYPE ZN-FINGER PROTEIN"/>
    <property type="match status" value="1"/>
</dbReference>
<dbReference type="GO" id="GO:0003729">
    <property type="term" value="F:mRNA binding"/>
    <property type="evidence" value="ECO:0007669"/>
    <property type="project" value="InterPro"/>
</dbReference>
<dbReference type="Gene3D" id="4.10.1000.10">
    <property type="entry name" value="Zinc finger, CCCH-type"/>
    <property type="match status" value="2"/>
</dbReference>
<keyword evidence="10" id="KW-1185">Reference proteome</keyword>
<dbReference type="OMA" id="NSKHICW"/>
<evidence type="ECO:0000259" key="8">
    <source>
        <dbReference type="PROSITE" id="PS50103"/>
    </source>
</evidence>
<comment type="caution">
    <text evidence="9">The sequence shown here is derived from an EMBL/GenBank/DDBJ whole genome shotgun (WGS) entry which is preliminary data.</text>
</comment>
<dbReference type="SMART" id="SM00322">
    <property type="entry name" value="KH"/>
    <property type="match status" value="1"/>
</dbReference>
<reference evidence="9" key="1">
    <citation type="submission" date="2021-08" db="EMBL/GenBank/DDBJ databases">
        <title>WGS assembly of Ceratopteris richardii.</title>
        <authorList>
            <person name="Marchant D.B."/>
            <person name="Chen G."/>
            <person name="Jenkins J."/>
            <person name="Shu S."/>
            <person name="Leebens-Mack J."/>
            <person name="Grimwood J."/>
            <person name="Schmutz J."/>
            <person name="Soltis P."/>
            <person name="Soltis D."/>
            <person name="Chen Z.-H."/>
        </authorList>
    </citation>
    <scope>NUCLEOTIDE SEQUENCE</scope>
    <source>
        <strain evidence="9">Whitten #5841</strain>
        <tissue evidence="9">Leaf</tissue>
    </source>
</reference>
<evidence type="ECO:0000313" key="10">
    <source>
        <dbReference type="Proteomes" id="UP000825935"/>
    </source>
</evidence>
<dbReference type="InterPro" id="IPR004088">
    <property type="entry name" value="KH_dom_type_1"/>
</dbReference>